<comment type="subcellular location">
    <subcellularLocation>
        <location evidence="1">Plastid</location>
        <location evidence="1">Chloroplast</location>
    </subcellularLocation>
</comment>
<evidence type="ECO:0000256" key="15">
    <source>
        <dbReference type="ARBA" id="ARBA00049541"/>
    </source>
</evidence>
<dbReference type="NCBIfam" id="NF005589">
    <property type="entry name" value="PRK07314.1"/>
    <property type="match status" value="1"/>
</dbReference>
<comment type="caution">
    <text evidence="21">The sequence shown here is derived from an EMBL/GenBank/DDBJ whole genome shotgun (WGS) entry which is preliminary data.</text>
</comment>
<reference evidence="21" key="2">
    <citation type="journal article" date="2023" name="Plants (Basel)">
        <title>Annotation of the Turnera subulata (Passifloraceae) Draft Genome Reveals the S-Locus Evolved after the Divergence of Turneroideae from Passifloroideae in a Stepwise Manner.</title>
        <authorList>
            <person name="Henning P.M."/>
            <person name="Roalson E.H."/>
            <person name="Mir W."/>
            <person name="McCubbin A.G."/>
            <person name="Shore J.S."/>
        </authorList>
    </citation>
    <scope>NUCLEOTIDE SEQUENCE</scope>
    <source>
        <strain evidence="21">F60SS</strain>
    </source>
</reference>
<evidence type="ECO:0000256" key="14">
    <source>
        <dbReference type="ARBA" id="ARBA00042143"/>
    </source>
</evidence>
<dbReference type="PROSITE" id="PS52004">
    <property type="entry name" value="KS3_2"/>
    <property type="match status" value="1"/>
</dbReference>
<comment type="subunit">
    <text evidence="3">Homodimer.</text>
</comment>
<evidence type="ECO:0000256" key="16">
    <source>
        <dbReference type="ARBA" id="ARBA00058711"/>
    </source>
</evidence>
<name>A0A9Q0JJF4_9ROSI</name>
<evidence type="ECO:0000256" key="2">
    <source>
        <dbReference type="ARBA" id="ARBA00008467"/>
    </source>
</evidence>
<dbReference type="OrthoDB" id="5334845at2759"/>
<dbReference type="CDD" id="cd00834">
    <property type="entry name" value="KAS_I_II"/>
    <property type="match status" value="1"/>
</dbReference>
<dbReference type="GO" id="GO:0006633">
    <property type="term" value="P:fatty acid biosynthetic process"/>
    <property type="evidence" value="ECO:0007669"/>
    <property type="project" value="UniProtKB-KW"/>
</dbReference>
<dbReference type="InterPro" id="IPR000794">
    <property type="entry name" value="Beta-ketoacyl_synthase"/>
</dbReference>
<dbReference type="FunFam" id="3.40.47.10:FF:000027">
    <property type="entry name" value="3-oxoacyl-[acyl-carrier-protein] synthase 2"/>
    <property type="match status" value="1"/>
</dbReference>
<dbReference type="InterPro" id="IPR016039">
    <property type="entry name" value="Thiolase-like"/>
</dbReference>
<evidence type="ECO:0000256" key="6">
    <source>
        <dbReference type="ARBA" id="ARBA00022528"/>
    </source>
</evidence>
<evidence type="ECO:0000256" key="11">
    <source>
        <dbReference type="ARBA" id="ARBA00023098"/>
    </source>
</evidence>
<evidence type="ECO:0000256" key="13">
    <source>
        <dbReference type="ARBA" id="ARBA00023315"/>
    </source>
</evidence>
<dbReference type="EC" id="2.3.1.41" evidence="4"/>
<dbReference type="SMART" id="SM00825">
    <property type="entry name" value="PKS_KS"/>
    <property type="match status" value="1"/>
</dbReference>
<proteinExistence type="inferred from homology"/>
<evidence type="ECO:0000256" key="19">
    <source>
        <dbReference type="SAM" id="MobiDB-lite"/>
    </source>
</evidence>
<keyword evidence="12" id="KW-0275">Fatty acid biosynthesis</keyword>
<comment type="similarity">
    <text evidence="2 18">Belongs to the thiolase-like superfamily. Beta-ketoacyl-ACP synthases family.</text>
</comment>
<dbReference type="AlphaFoldDB" id="A0A9Q0JJF4"/>
<keyword evidence="13" id="KW-0012">Acyltransferase</keyword>
<comment type="function">
    <text evidence="16">Catalyzes the condensation reaction of fatty acid synthesis by the addition to an acyl acceptor of two carbons from malonyl-ACP. Specific for elongation from C-10 to unsaturated C-16 and C-18 fatty acids.</text>
</comment>
<protein>
    <recommendedName>
        <fullName evidence="17">3-oxoacyl-[acyl-carrier-protein] synthase I, chloroplastic</fullName>
        <ecNumber evidence="4">2.3.1.41</ecNumber>
    </recommendedName>
    <alternativeName>
        <fullName evidence="14">Beta-ketoacyl-ACP synthase I</fullName>
    </alternativeName>
</protein>
<dbReference type="PROSITE" id="PS00606">
    <property type="entry name" value="KS3_1"/>
    <property type="match status" value="1"/>
</dbReference>
<sequence length="563" mass="60619">MQVLQSPSLRPLTPIRNAPSAKPQPRRVSLVTASSAAPGTNNVTVSAPKREKDPKKRVVITGMGLVSVFGNDVDAYYDKLLEGVSGIGPIDRFDASKFPTRFGGQIRGFNSEGYIDGKNDRRLDDCLRYCIVAGKKALEDADLGGDKLSKINKERAGVLVGTGMGGLTVFSDGVQALIEKGHRKITPFFIPYAITNMGSALLAIDLGLMGPNYSISTACATSNYCLYAAANHIRRGEADMMIAGGTEAAIIPIGLGGFVACRALSQRNDDPKTASRPWDKDRDGFVMGEGAGVLVMESLEHAMIRGAPIIAEYLGGAVNCDAYHMTDPRSDGLGVSSCIERSLEDAGVSPEEVNYINAHATSTLAGDLAEINAIKKVFKSTAGIKINATKSMIGHCLGAAGGLEAIASVKAITTGWLHPTINQFNPEPSVDFDTVPNKKQQHEVNRSQTPLDLVDTTPLWLFLPLNPEHPACYISVCVQDQRVLSFPVFLVGDQSLRNLSVIEAPPNFLSELPPHFHHCHPSVDCSLSLESVCNCSCEQCNNNFCLQLNCRLRPINLVPIFYF</sequence>
<dbReference type="InterPro" id="IPR017568">
    <property type="entry name" value="3-oxoacyl-ACP_synth-2"/>
</dbReference>
<dbReference type="PANTHER" id="PTHR11712:SF336">
    <property type="entry name" value="3-OXOACYL-[ACYL-CARRIER-PROTEIN] SYNTHASE, MITOCHONDRIAL"/>
    <property type="match status" value="1"/>
</dbReference>
<accession>A0A9Q0JJF4</accession>
<evidence type="ECO:0000313" key="21">
    <source>
        <dbReference type="EMBL" id="KAJ4844846.1"/>
    </source>
</evidence>
<dbReference type="EMBL" id="JAKUCV010001847">
    <property type="protein sequence ID" value="KAJ4844846.1"/>
    <property type="molecule type" value="Genomic_DNA"/>
</dbReference>
<keyword evidence="5" id="KW-0444">Lipid biosynthesis</keyword>
<evidence type="ECO:0000259" key="20">
    <source>
        <dbReference type="PROSITE" id="PS52004"/>
    </source>
</evidence>
<reference evidence="21" key="1">
    <citation type="submission" date="2022-02" db="EMBL/GenBank/DDBJ databases">
        <authorList>
            <person name="Henning P.M."/>
            <person name="McCubbin A.G."/>
            <person name="Shore J.S."/>
        </authorList>
    </citation>
    <scope>NUCLEOTIDE SEQUENCE</scope>
    <source>
        <strain evidence="21">F60SS</strain>
        <tissue evidence="21">Leaves</tissue>
    </source>
</reference>
<feature type="region of interest" description="Disordered" evidence="19">
    <location>
        <begin position="1"/>
        <end position="26"/>
    </location>
</feature>
<keyword evidence="9" id="KW-0276">Fatty acid metabolism</keyword>
<evidence type="ECO:0000256" key="9">
    <source>
        <dbReference type="ARBA" id="ARBA00022832"/>
    </source>
</evidence>
<dbReference type="GO" id="GO:0009507">
    <property type="term" value="C:chloroplast"/>
    <property type="evidence" value="ECO:0007669"/>
    <property type="project" value="UniProtKB-SubCell"/>
</dbReference>
<keyword evidence="6" id="KW-0150">Chloroplast</keyword>
<dbReference type="InterPro" id="IPR018201">
    <property type="entry name" value="Ketoacyl_synth_AS"/>
</dbReference>
<keyword evidence="8 18" id="KW-0808">Transferase</keyword>
<comment type="catalytic activity">
    <reaction evidence="15">
        <text>a fatty acyl-[ACP] + malonyl-[ACP] + H(+) = a 3-oxoacyl-[ACP] + holo-[ACP] + CO2</text>
        <dbReference type="Rhea" id="RHEA:22836"/>
        <dbReference type="Rhea" id="RHEA-COMP:9623"/>
        <dbReference type="Rhea" id="RHEA-COMP:9685"/>
        <dbReference type="Rhea" id="RHEA-COMP:9916"/>
        <dbReference type="Rhea" id="RHEA-COMP:14125"/>
        <dbReference type="ChEBI" id="CHEBI:15378"/>
        <dbReference type="ChEBI" id="CHEBI:16526"/>
        <dbReference type="ChEBI" id="CHEBI:64479"/>
        <dbReference type="ChEBI" id="CHEBI:78449"/>
        <dbReference type="ChEBI" id="CHEBI:78776"/>
        <dbReference type="ChEBI" id="CHEBI:138651"/>
        <dbReference type="EC" id="2.3.1.41"/>
    </reaction>
</comment>
<dbReference type="PANTHER" id="PTHR11712">
    <property type="entry name" value="POLYKETIDE SYNTHASE-RELATED"/>
    <property type="match status" value="1"/>
</dbReference>
<evidence type="ECO:0000256" key="8">
    <source>
        <dbReference type="ARBA" id="ARBA00022679"/>
    </source>
</evidence>
<evidence type="ECO:0000256" key="3">
    <source>
        <dbReference type="ARBA" id="ARBA00011738"/>
    </source>
</evidence>
<dbReference type="InterPro" id="IPR014030">
    <property type="entry name" value="Ketoacyl_synth_N"/>
</dbReference>
<evidence type="ECO:0000256" key="17">
    <source>
        <dbReference type="ARBA" id="ARBA00074204"/>
    </source>
</evidence>
<keyword evidence="7" id="KW-0934">Plastid</keyword>
<evidence type="ECO:0000256" key="1">
    <source>
        <dbReference type="ARBA" id="ARBA00004229"/>
    </source>
</evidence>
<dbReference type="Pfam" id="PF02801">
    <property type="entry name" value="Ketoacyl-synt_C"/>
    <property type="match status" value="1"/>
</dbReference>
<dbReference type="GO" id="GO:0004315">
    <property type="term" value="F:3-oxoacyl-[acyl-carrier-protein] synthase activity"/>
    <property type="evidence" value="ECO:0007669"/>
    <property type="project" value="UniProtKB-EC"/>
</dbReference>
<dbReference type="NCBIfam" id="TIGR03150">
    <property type="entry name" value="fabF"/>
    <property type="match status" value="1"/>
</dbReference>
<evidence type="ECO:0000256" key="7">
    <source>
        <dbReference type="ARBA" id="ARBA00022640"/>
    </source>
</evidence>
<evidence type="ECO:0000256" key="12">
    <source>
        <dbReference type="ARBA" id="ARBA00023160"/>
    </source>
</evidence>
<evidence type="ECO:0000313" key="22">
    <source>
        <dbReference type="Proteomes" id="UP001141552"/>
    </source>
</evidence>
<keyword evidence="11" id="KW-0443">Lipid metabolism</keyword>
<evidence type="ECO:0000256" key="10">
    <source>
        <dbReference type="ARBA" id="ARBA00022946"/>
    </source>
</evidence>
<dbReference type="GO" id="GO:0005739">
    <property type="term" value="C:mitochondrion"/>
    <property type="evidence" value="ECO:0007669"/>
    <property type="project" value="TreeGrafter"/>
</dbReference>
<dbReference type="InterPro" id="IPR014031">
    <property type="entry name" value="Ketoacyl_synth_C"/>
</dbReference>
<keyword evidence="22" id="KW-1185">Reference proteome</keyword>
<dbReference type="SUPFAM" id="SSF53901">
    <property type="entry name" value="Thiolase-like"/>
    <property type="match status" value="2"/>
</dbReference>
<evidence type="ECO:0000256" key="5">
    <source>
        <dbReference type="ARBA" id="ARBA00022516"/>
    </source>
</evidence>
<dbReference type="Proteomes" id="UP001141552">
    <property type="component" value="Unassembled WGS sequence"/>
</dbReference>
<organism evidence="21 22">
    <name type="scientific">Turnera subulata</name>
    <dbReference type="NCBI Taxonomy" id="218843"/>
    <lineage>
        <taxon>Eukaryota</taxon>
        <taxon>Viridiplantae</taxon>
        <taxon>Streptophyta</taxon>
        <taxon>Embryophyta</taxon>
        <taxon>Tracheophyta</taxon>
        <taxon>Spermatophyta</taxon>
        <taxon>Magnoliopsida</taxon>
        <taxon>eudicotyledons</taxon>
        <taxon>Gunneridae</taxon>
        <taxon>Pentapetalae</taxon>
        <taxon>rosids</taxon>
        <taxon>fabids</taxon>
        <taxon>Malpighiales</taxon>
        <taxon>Passifloraceae</taxon>
        <taxon>Turnera</taxon>
    </lineage>
</organism>
<dbReference type="Gene3D" id="3.40.47.10">
    <property type="match status" value="1"/>
</dbReference>
<dbReference type="InterPro" id="IPR020841">
    <property type="entry name" value="PKS_Beta-ketoAc_synthase_dom"/>
</dbReference>
<gene>
    <name evidence="21" type="primary">KAS1_1</name>
    <name evidence="21" type="ORF">Tsubulata_031226</name>
</gene>
<evidence type="ECO:0000256" key="18">
    <source>
        <dbReference type="RuleBase" id="RU003694"/>
    </source>
</evidence>
<dbReference type="Pfam" id="PF00109">
    <property type="entry name" value="ketoacyl-synt"/>
    <property type="match status" value="1"/>
</dbReference>
<evidence type="ECO:0000256" key="4">
    <source>
        <dbReference type="ARBA" id="ARBA00013191"/>
    </source>
</evidence>
<keyword evidence="10" id="KW-0809">Transit peptide</keyword>
<feature type="domain" description="Ketosynthase family 3 (KS3)" evidence="20">
    <location>
        <begin position="55"/>
        <end position="457"/>
    </location>
</feature>